<evidence type="ECO:0000256" key="4">
    <source>
        <dbReference type="ARBA" id="ARBA00022825"/>
    </source>
</evidence>
<keyword evidence="3 5" id="KW-0378">Hydrolase</keyword>
<dbReference type="InterPro" id="IPR023827">
    <property type="entry name" value="Peptidase_S8_Asp-AS"/>
</dbReference>
<keyword evidence="4 5" id="KW-0720">Serine protease</keyword>
<organism evidence="7 8">
    <name type="scientific">Parabacteroides chinchillae</name>
    <dbReference type="NCBI Taxonomy" id="871327"/>
    <lineage>
        <taxon>Bacteria</taxon>
        <taxon>Pseudomonadati</taxon>
        <taxon>Bacteroidota</taxon>
        <taxon>Bacteroidia</taxon>
        <taxon>Bacteroidales</taxon>
        <taxon>Tannerellaceae</taxon>
        <taxon>Parabacteroides</taxon>
    </lineage>
</organism>
<feature type="active site" description="Charge relay system" evidence="5">
    <location>
        <position position="214"/>
    </location>
</feature>
<evidence type="ECO:0000256" key="3">
    <source>
        <dbReference type="ARBA" id="ARBA00022801"/>
    </source>
</evidence>
<comment type="similarity">
    <text evidence="1 5">Belongs to the peptidase S8 family.</text>
</comment>
<dbReference type="AlphaFoldDB" id="A0A8G2F521"/>
<evidence type="ECO:0000256" key="5">
    <source>
        <dbReference type="PROSITE-ProRule" id="PRU01240"/>
    </source>
</evidence>
<dbReference type="PIRSF" id="PIRSF037903">
    <property type="entry name" value="Subtilisin_rel_GFO_2223"/>
    <property type="match status" value="1"/>
</dbReference>
<dbReference type="Proteomes" id="UP000236725">
    <property type="component" value="Unassembled WGS sequence"/>
</dbReference>
<evidence type="ECO:0000313" key="7">
    <source>
        <dbReference type="EMBL" id="SEG11456.1"/>
    </source>
</evidence>
<feature type="active site" description="Charge relay system" evidence="5">
    <location>
        <position position="392"/>
    </location>
</feature>
<dbReference type="CDD" id="cd07493">
    <property type="entry name" value="Peptidases_S8_9"/>
    <property type="match status" value="1"/>
</dbReference>
<dbReference type="SUPFAM" id="SSF52743">
    <property type="entry name" value="Subtilisin-like"/>
    <property type="match status" value="1"/>
</dbReference>
<dbReference type="InterPro" id="IPR036852">
    <property type="entry name" value="Peptidase_S8/S53_dom_sf"/>
</dbReference>
<sequence>MSKYIAVLLFSCLSLWLCAGESYCFRVYLKDKGNSGYTVDKPDAYLSERAIERRAKQGKQISVSDLPIARAYLDSLADCGGKPIVQSKWFSTVVVACADSLASEQLKRLSFVDSVKWVWKGDWETKVVARDDTSLFVPSDEPLETFYGYAEDQIKMLNGVKLHNAGYKGEGMQIAVIDAGFMNVDRISIFSSLKLLGTQNFVFPGESVFDDDDHGTKVLSCLASNVPGLMVGTAPEASYWLIKSEDSRSEYPIEEDYWAASVEFADSVGVDVITSSLGYFTYDAGELIYSQSALDGKTALISRAAHKASEKGILVFCSAGNEGNGYWEKITFPSDASDVVTVGAITEKKKKSVFSSVGLTADYRVKPDVVALGSGCCVIDSSGNIHYANGTSFSTPILAGLGVCLWQAFPELSNKEMIELLQRSSSQYNQPDAELGYGIPDVFKAYKNKSKYVARTE</sequence>
<dbReference type="PANTHER" id="PTHR43399">
    <property type="entry name" value="SUBTILISIN-RELATED"/>
    <property type="match status" value="1"/>
</dbReference>
<dbReference type="GO" id="GO:0004252">
    <property type="term" value="F:serine-type endopeptidase activity"/>
    <property type="evidence" value="ECO:0007669"/>
    <property type="project" value="UniProtKB-UniRule"/>
</dbReference>
<evidence type="ECO:0000256" key="2">
    <source>
        <dbReference type="ARBA" id="ARBA00022670"/>
    </source>
</evidence>
<dbReference type="Pfam" id="PF00082">
    <property type="entry name" value="Peptidase_S8"/>
    <property type="match status" value="1"/>
</dbReference>
<keyword evidence="2 5" id="KW-0645">Protease</keyword>
<evidence type="ECO:0000256" key="1">
    <source>
        <dbReference type="ARBA" id="ARBA00011073"/>
    </source>
</evidence>
<protein>
    <submittedName>
        <fullName evidence="7">Subtilase family protein</fullName>
    </submittedName>
</protein>
<accession>A0A8G2F521</accession>
<name>A0A8G2F521_9BACT</name>
<proteinExistence type="inferred from homology"/>
<dbReference type="RefSeq" id="WP_103983945.1">
    <property type="nucleotide sequence ID" value="NZ_FNVS01000015.1"/>
</dbReference>
<dbReference type="GO" id="GO:0006508">
    <property type="term" value="P:proteolysis"/>
    <property type="evidence" value="ECO:0007669"/>
    <property type="project" value="UniProtKB-KW"/>
</dbReference>
<feature type="domain" description="Peptidase S8/S53" evidence="6">
    <location>
        <begin position="169"/>
        <end position="438"/>
    </location>
</feature>
<dbReference type="Gene3D" id="3.40.50.200">
    <property type="entry name" value="Peptidase S8/S53 domain"/>
    <property type="match status" value="1"/>
</dbReference>
<gene>
    <name evidence="7" type="ORF">SAMN05444001_11552</name>
</gene>
<dbReference type="InterPro" id="IPR015500">
    <property type="entry name" value="Peptidase_S8_subtilisin-rel"/>
</dbReference>
<feature type="active site" description="Charge relay system" evidence="5">
    <location>
        <position position="178"/>
    </location>
</feature>
<keyword evidence="8" id="KW-1185">Reference proteome</keyword>
<dbReference type="InterPro" id="IPR051048">
    <property type="entry name" value="Peptidase_S8/S53_subtilisin"/>
</dbReference>
<dbReference type="InterPro" id="IPR017317">
    <property type="entry name" value="Pept_S8_subtilisin_bacteroid-2"/>
</dbReference>
<evidence type="ECO:0000259" key="6">
    <source>
        <dbReference type="Pfam" id="PF00082"/>
    </source>
</evidence>
<dbReference type="PROSITE" id="PS00136">
    <property type="entry name" value="SUBTILASE_ASP"/>
    <property type="match status" value="1"/>
</dbReference>
<dbReference type="InterPro" id="IPR000209">
    <property type="entry name" value="Peptidase_S8/S53_dom"/>
</dbReference>
<evidence type="ECO:0000313" key="8">
    <source>
        <dbReference type="Proteomes" id="UP000236725"/>
    </source>
</evidence>
<dbReference type="PANTHER" id="PTHR43399:SF4">
    <property type="entry name" value="CELL WALL-ASSOCIATED PROTEASE"/>
    <property type="match status" value="1"/>
</dbReference>
<dbReference type="PRINTS" id="PR00723">
    <property type="entry name" value="SUBTILISIN"/>
</dbReference>
<dbReference type="PROSITE" id="PS51892">
    <property type="entry name" value="SUBTILASE"/>
    <property type="match status" value="1"/>
</dbReference>
<reference evidence="7 8" key="1">
    <citation type="submission" date="2016-10" db="EMBL/GenBank/DDBJ databases">
        <authorList>
            <person name="Varghese N."/>
            <person name="Submissions S."/>
        </authorList>
    </citation>
    <scope>NUCLEOTIDE SEQUENCE [LARGE SCALE GENOMIC DNA]</scope>
    <source>
        <strain evidence="7 8">DSM 29073</strain>
    </source>
</reference>
<comment type="caution">
    <text evidence="7">The sequence shown here is derived from an EMBL/GenBank/DDBJ whole genome shotgun (WGS) entry which is preliminary data.</text>
</comment>
<dbReference type="EMBL" id="FNVS01000015">
    <property type="protein sequence ID" value="SEG11456.1"/>
    <property type="molecule type" value="Genomic_DNA"/>
</dbReference>